<dbReference type="Proteomes" id="UP001222182">
    <property type="component" value="Chromosome"/>
</dbReference>
<protein>
    <submittedName>
        <fullName evidence="1">Minor capsid protein</fullName>
    </submittedName>
</protein>
<dbReference type="Pfam" id="PF10665">
    <property type="entry name" value="Minor_capsid_1"/>
    <property type="match status" value="1"/>
</dbReference>
<organism evidence="1 2">
    <name type="scientific">Enterococcus faecalis</name>
    <name type="common">Streptococcus faecalis</name>
    <dbReference type="NCBI Taxonomy" id="1351"/>
    <lineage>
        <taxon>Bacteria</taxon>
        <taxon>Bacillati</taxon>
        <taxon>Bacillota</taxon>
        <taxon>Bacilli</taxon>
        <taxon>Lactobacillales</taxon>
        <taxon>Enterococcaceae</taxon>
        <taxon>Enterococcus</taxon>
    </lineage>
</organism>
<evidence type="ECO:0000313" key="2">
    <source>
        <dbReference type="Proteomes" id="UP001222182"/>
    </source>
</evidence>
<evidence type="ECO:0000313" key="1">
    <source>
        <dbReference type="EMBL" id="WER42835.1"/>
    </source>
</evidence>
<dbReference type="AlphaFoldDB" id="A0ABD7XNQ4"/>
<dbReference type="RefSeq" id="WP_010824930.1">
    <property type="nucleotide sequence ID" value="NZ_CABGRP010000005.1"/>
</dbReference>
<dbReference type="InterPro" id="IPR019612">
    <property type="entry name" value="Minor_capsid_put"/>
</dbReference>
<gene>
    <name evidence="1" type="ORF">P0083_00470</name>
</gene>
<sequence length="114" mass="13338">MLMPKPPKKFLVDSFEYKEYLGEGDWNKPVYKEPVLIEYCRIDRGSQYTFSSSGKQLLYNGLIFCYHGLTMPFPEFKEQSLVIYDGKEHVITKIDTVIEAYQAATIYSYEIEVI</sequence>
<accession>A0ABD7XNQ4</accession>
<dbReference type="EMBL" id="CP119528">
    <property type="protein sequence ID" value="WER42835.1"/>
    <property type="molecule type" value="Genomic_DNA"/>
</dbReference>
<proteinExistence type="predicted"/>
<name>A0ABD7XNQ4_ENTFL</name>
<reference evidence="1 2" key="1">
    <citation type="submission" date="2023-03" db="EMBL/GenBank/DDBJ databases">
        <title>Complete genome sequence of an Enterococcus faecalis urinary isolate.</title>
        <authorList>
            <person name="Brauer A.L."/>
            <person name="Armbruster C.E."/>
        </authorList>
    </citation>
    <scope>NUCLEOTIDE SEQUENCE [LARGE SCALE GENOMIC DNA]</scope>
    <source>
        <strain evidence="1 2">3143</strain>
    </source>
</reference>